<dbReference type="Pfam" id="PF00561">
    <property type="entry name" value="Abhydrolase_1"/>
    <property type="match status" value="1"/>
</dbReference>
<reference evidence="2 3" key="1">
    <citation type="journal article" date="2015" name="Genome Announc.">
        <title>Expanding the biotechnology potential of lactobacilli through comparative genomics of 213 strains and associated genera.</title>
        <authorList>
            <person name="Sun Z."/>
            <person name="Harris H.M."/>
            <person name="McCann A."/>
            <person name="Guo C."/>
            <person name="Argimon S."/>
            <person name="Zhang W."/>
            <person name="Yang X."/>
            <person name="Jeffery I.B."/>
            <person name="Cooney J.C."/>
            <person name="Kagawa T.F."/>
            <person name="Liu W."/>
            <person name="Song Y."/>
            <person name="Salvetti E."/>
            <person name="Wrobel A."/>
            <person name="Rasinkangas P."/>
            <person name="Parkhill J."/>
            <person name="Rea M.C."/>
            <person name="O'Sullivan O."/>
            <person name="Ritari J."/>
            <person name="Douillard F.P."/>
            <person name="Paul Ross R."/>
            <person name="Yang R."/>
            <person name="Briner A.E."/>
            <person name="Felis G.E."/>
            <person name="de Vos W.M."/>
            <person name="Barrangou R."/>
            <person name="Klaenhammer T.R."/>
            <person name="Caufield P.W."/>
            <person name="Cui Y."/>
            <person name="Zhang H."/>
            <person name="O'Toole P.W."/>
        </authorList>
    </citation>
    <scope>NUCLEOTIDE SEQUENCE [LARGE SCALE GENOMIC DNA]</scope>
    <source>
        <strain evidence="2 3">DSM 22689</strain>
    </source>
</reference>
<dbReference type="AlphaFoldDB" id="A0A0R2CTA1"/>
<dbReference type="InterPro" id="IPR029058">
    <property type="entry name" value="AB_hydrolase_fold"/>
</dbReference>
<accession>A0A0R2CTA1</accession>
<sequence length="261" mass="29528">MISYQIVGQGVPIVFIHGLALDRTSMRDFFEPLLKGSGWKRYYVDLPGMGNSPGTPQADVQTVLAALVTFIKAQLDNEKFVVCGRSFGGYLASFLTKTFGSQIRGIFLTCPVVKAHKEERVLAQHVTKPFGTVNYISHKEFKTDFLAMNVKIGPHQWDLYQQLIIPGLQRRDAGFIETLQRNYQLEFESDLPRFISPQTQLMILAGRHDQIVGFQQQLELGERVKNSTVVLLQNAGHNLFIDEEMKTAGYFKGFLQQLVVK</sequence>
<dbReference type="PATRIC" id="fig|1423745.4.peg.1091"/>
<evidence type="ECO:0000313" key="2">
    <source>
        <dbReference type="EMBL" id="KRM91308.1"/>
    </source>
</evidence>
<name>A0A0R2CTA1_9LACO</name>
<evidence type="ECO:0000259" key="1">
    <source>
        <dbReference type="Pfam" id="PF00561"/>
    </source>
</evidence>
<feature type="domain" description="AB hydrolase-1" evidence="1">
    <location>
        <begin position="12"/>
        <end position="243"/>
    </location>
</feature>
<dbReference type="InterPro" id="IPR000073">
    <property type="entry name" value="AB_hydrolase_1"/>
</dbReference>
<dbReference type="EMBL" id="AYZI01000006">
    <property type="protein sequence ID" value="KRM91308.1"/>
    <property type="molecule type" value="Genomic_DNA"/>
</dbReference>
<organism evidence="2 3">
    <name type="scientific">Fructilactobacillus florum DSM 22689 = JCM 16035</name>
    <dbReference type="NCBI Taxonomy" id="1423745"/>
    <lineage>
        <taxon>Bacteria</taxon>
        <taxon>Bacillati</taxon>
        <taxon>Bacillota</taxon>
        <taxon>Bacilli</taxon>
        <taxon>Lactobacillales</taxon>
        <taxon>Lactobacillaceae</taxon>
        <taxon>Fructilactobacillus</taxon>
    </lineage>
</organism>
<dbReference type="PANTHER" id="PTHR43798">
    <property type="entry name" value="MONOACYLGLYCEROL LIPASE"/>
    <property type="match status" value="1"/>
</dbReference>
<dbReference type="Gene3D" id="3.40.50.1820">
    <property type="entry name" value="alpha/beta hydrolase"/>
    <property type="match status" value="1"/>
</dbReference>
<evidence type="ECO:0000313" key="3">
    <source>
        <dbReference type="Proteomes" id="UP000051586"/>
    </source>
</evidence>
<dbReference type="PANTHER" id="PTHR43798:SF6">
    <property type="entry name" value="HYDROLASE, PUTATIVE (AFU_ORTHOLOGUE AFUA_4G13070)-RELATED"/>
    <property type="match status" value="1"/>
</dbReference>
<gene>
    <name evidence="2" type="ORF">FC87_GL001028</name>
</gene>
<proteinExistence type="predicted"/>
<dbReference type="STRING" id="1423745.GCA_001311215_01206"/>
<dbReference type="InterPro" id="IPR050266">
    <property type="entry name" value="AB_hydrolase_sf"/>
</dbReference>
<comment type="caution">
    <text evidence="2">The sequence shown here is derived from an EMBL/GenBank/DDBJ whole genome shotgun (WGS) entry which is preliminary data.</text>
</comment>
<protein>
    <recommendedName>
        <fullName evidence="1">AB hydrolase-1 domain-containing protein</fullName>
    </recommendedName>
</protein>
<dbReference type="SUPFAM" id="SSF53474">
    <property type="entry name" value="alpha/beta-Hydrolases"/>
    <property type="match status" value="1"/>
</dbReference>
<dbReference type="Proteomes" id="UP000051586">
    <property type="component" value="Unassembled WGS sequence"/>
</dbReference>
<dbReference type="RefSeq" id="WP_035421805.1">
    <property type="nucleotide sequence ID" value="NZ_AYZI01000006.1"/>
</dbReference>